<evidence type="ECO:0000256" key="3">
    <source>
        <dbReference type="ARBA" id="ARBA00023004"/>
    </source>
</evidence>
<dbReference type="Proteomes" id="UP000189681">
    <property type="component" value="Unassembled WGS sequence"/>
</dbReference>
<evidence type="ECO:0000256" key="4">
    <source>
        <dbReference type="PROSITE-ProRule" id="PRU00433"/>
    </source>
</evidence>
<evidence type="ECO:0000259" key="5">
    <source>
        <dbReference type="PROSITE" id="PS51007"/>
    </source>
</evidence>
<keyword evidence="1 4" id="KW-0349">Heme</keyword>
<proteinExistence type="predicted"/>
<gene>
    <name evidence="6" type="ORF">AYP45_00440</name>
</gene>
<organism evidence="6 7">
    <name type="scientific">Candidatus Brocadia carolinensis</name>
    <dbReference type="NCBI Taxonomy" id="1004156"/>
    <lineage>
        <taxon>Bacteria</taxon>
        <taxon>Pseudomonadati</taxon>
        <taxon>Planctomycetota</taxon>
        <taxon>Candidatus Brocadiia</taxon>
        <taxon>Candidatus Brocadiales</taxon>
        <taxon>Candidatus Brocadiaceae</taxon>
        <taxon>Candidatus Brocadia</taxon>
    </lineage>
</organism>
<dbReference type="SUPFAM" id="SSF46626">
    <property type="entry name" value="Cytochrome c"/>
    <property type="match status" value="1"/>
</dbReference>
<dbReference type="InterPro" id="IPR036909">
    <property type="entry name" value="Cyt_c-like_dom_sf"/>
</dbReference>
<dbReference type="Gene3D" id="1.10.760.10">
    <property type="entry name" value="Cytochrome c-like domain"/>
    <property type="match status" value="1"/>
</dbReference>
<reference evidence="6 7" key="1">
    <citation type="journal article" date="2017" name="Water Res.">
        <title>Discovery and metagenomic analysis of an anammox bacterial enrichment related to Candidatus "Brocadia caroliniensis" in a full-scale glycerol-fed nitritation-denitritation separate centrate treatment process.</title>
        <authorList>
            <person name="Park H."/>
            <person name="Brotto A.C."/>
            <person name="van Loosdrecht M.C."/>
            <person name="Chandran K."/>
        </authorList>
    </citation>
    <scope>NUCLEOTIDE SEQUENCE [LARGE SCALE GENOMIC DNA]</scope>
    <source>
        <strain evidence="6">26THWARD</strain>
    </source>
</reference>
<accession>A0A1V4AY56</accession>
<keyword evidence="3 4" id="KW-0408">Iron</keyword>
<evidence type="ECO:0000313" key="6">
    <source>
        <dbReference type="EMBL" id="OOP58001.1"/>
    </source>
</evidence>
<evidence type="ECO:0000256" key="1">
    <source>
        <dbReference type="ARBA" id="ARBA00022617"/>
    </source>
</evidence>
<dbReference type="InterPro" id="IPR009056">
    <property type="entry name" value="Cyt_c-like_dom"/>
</dbReference>
<name>A0A1V4AY56_9BACT</name>
<keyword evidence="2 4" id="KW-0479">Metal-binding</keyword>
<dbReference type="Pfam" id="PF13442">
    <property type="entry name" value="Cytochrome_CBB3"/>
    <property type="match status" value="1"/>
</dbReference>
<sequence length="116" mass="12504">MYKTGFLAGISLAVMAGAVTYFSGISMSGAADIDATKVYMTHCKTCHGENGHPTDLGTGLGAREFANAEWQAKTTDEQIIKQINNGTPEKMMPFKEKLTQDEIKALVSVVRGFGKK</sequence>
<dbReference type="GO" id="GO:0020037">
    <property type="term" value="F:heme binding"/>
    <property type="evidence" value="ECO:0007669"/>
    <property type="project" value="InterPro"/>
</dbReference>
<evidence type="ECO:0000313" key="7">
    <source>
        <dbReference type="Proteomes" id="UP000189681"/>
    </source>
</evidence>
<dbReference type="AlphaFoldDB" id="A0A1V4AY56"/>
<protein>
    <recommendedName>
        <fullName evidence="5">Cytochrome c domain-containing protein</fullName>
    </recommendedName>
</protein>
<dbReference type="PROSITE" id="PS51007">
    <property type="entry name" value="CYTC"/>
    <property type="match status" value="1"/>
</dbReference>
<evidence type="ECO:0000256" key="2">
    <source>
        <dbReference type="ARBA" id="ARBA00022723"/>
    </source>
</evidence>
<dbReference type="GO" id="GO:0009055">
    <property type="term" value="F:electron transfer activity"/>
    <property type="evidence" value="ECO:0007669"/>
    <property type="project" value="InterPro"/>
</dbReference>
<dbReference type="EMBL" id="AYTS01000004">
    <property type="protein sequence ID" value="OOP58001.1"/>
    <property type="molecule type" value="Genomic_DNA"/>
</dbReference>
<dbReference type="STRING" id="1004156.AYP45_00440"/>
<dbReference type="GO" id="GO:0046872">
    <property type="term" value="F:metal ion binding"/>
    <property type="evidence" value="ECO:0007669"/>
    <property type="project" value="UniProtKB-KW"/>
</dbReference>
<feature type="domain" description="Cytochrome c" evidence="5">
    <location>
        <begin position="30"/>
        <end position="114"/>
    </location>
</feature>
<comment type="caution">
    <text evidence="6">The sequence shown here is derived from an EMBL/GenBank/DDBJ whole genome shotgun (WGS) entry which is preliminary data.</text>
</comment>